<protein>
    <recommendedName>
        <fullName evidence="2">DUF4190 domain-containing protein</fullName>
    </recommendedName>
</protein>
<evidence type="ECO:0000313" key="4">
    <source>
        <dbReference type="Proteomes" id="UP000612899"/>
    </source>
</evidence>
<keyword evidence="1" id="KW-0472">Membrane</keyword>
<feature type="transmembrane region" description="Helical" evidence="1">
    <location>
        <begin position="53"/>
        <end position="81"/>
    </location>
</feature>
<name>A0A8J3Q2F4_9ACTN</name>
<gene>
    <name evidence="3" type="ORF">Rhe02_04960</name>
</gene>
<dbReference type="Pfam" id="PF13828">
    <property type="entry name" value="DUF4190"/>
    <property type="match status" value="1"/>
</dbReference>
<proteinExistence type="predicted"/>
<feature type="transmembrane region" description="Helical" evidence="1">
    <location>
        <begin position="93"/>
        <end position="123"/>
    </location>
</feature>
<dbReference type="AlphaFoldDB" id="A0A8J3Q2F4"/>
<dbReference type="EMBL" id="BONY01000002">
    <property type="protein sequence ID" value="GIH02429.1"/>
    <property type="molecule type" value="Genomic_DNA"/>
</dbReference>
<comment type="caution">
    <text evidence="3">The sequence shown here is derived from an EMBL/GenBank/DDBJ whole genome shotgun (WGS) entry which is preliminary data.</text>
</comment>
<keyword evidence="1" id="KW-0812">Transmembrane</keyword>
<accession>A0A8J3Q2F4</accession>
<evidence type="ECO:0000259" key="2">
    <source>
        <dbReference type="Pfam" id="PF13828"/>
    </source>
</evidence>
<sequence length="133" mass="13640">MTQGTPDPGPTPPNLPEPGVPLRIDDSHAIAVSNATAKAMSHARQFVGQNNVLAVPALVLSCLGVVTYICAPIGAILGHVARKQIQRRGQTGGGFALAAVIIGWTVTGLYTCGIVIPVLLILLKVTAISGLLS</sequence>
<feature type="domain" description="DUF4190" evidence="2">
    <location>
        <begin position="53"/>
        <end position="111"/>
    </location>
</feature>
<dbReference type="RefSeq" id="WP_239123238.1">
    <property type="nucleotide sequence ID" value="NZ_BONY01000002.1"/>
</dbReference>
<dbReference type="InterPro" id="IPR025241">
    <property type="entry name" value="DUF4190"/>
</dbReference>
<evidence type="ECO:0000313" key="3">
    <source>
        <dbReference type="EMBL" id="GIH02429.1"/>
    </source>
</evidence>
<organism evidence="3 4">
    <name type="scientific">Rhizocola hellebori</name>
    <dbReference type="NCBI Taxonomy" id="1392758"/>
    <lineage>
        <taxon>Bacteria</taxon>
        <taxon>Bacillati</taxon>
        <taxon>Actinomycetota</taxon>
        <taxon>Actinomycetes</taxon>
        <taxon>Micromonosporales</taxon>
        <taxon>Micromonosporaceae</taxon>
        <taxon>Rhizocola</taxon>
    </lineage>
</organism>
<keyword evidence="4" id="KW-1185">Reference proteome</keyword>
<keyword evidence="1" id="KW-1133">Transmembrane helix</keyword>
<evidence type="ECO:0000256" key="1">
    <source>
        <dbReference type="SAM" id="Phobius"/>
    </source>
</evidence>
<dbReference type="Proteomes" id="UP000612899">
    <property type="component" value="Unassembled WGS sequence"/>
</dbReference>
<reference evidence="3" key="1">
    <citation type="submission" date="2021-01" db="EMBL/GenBank/DDBJ databases">
        <title>Whole genome shotgun sequence of Rhizocola hellebori NBRC 109834.</title>
        <authorList>
            <person name="Komaki H."/>
            <person name="Tamura T."/>
        </authorList>
    </citation>
    <scope>NUCLEOTIDE SEQUENCE</scope>
    <source>
        <strain evidence="3">NBRC 109834</strain>
    </source>
</reference>